<name>A0ABR2YL22_9CHLO</name>
<feature type="compositionally biased region" description="Low complexity" evidence="2">
    <location>
        <begin position="207"/>
        <end position="222"/>
    </location>
</feature>
<dbReference type="SUPFAM" id="SSF57850">
    <property type="entry name" value="RING/U-box"/>
    <property type="match status" value="1"/>
</dbReference>
<feature type="compositionally biased region" description="Pro residues" evidence="2">
    <location>
        <begin position="498"/>
        <end position="510"/>
    </location>
</feature>
<dbReference type="SMART" id="SM00184">
    <property type="entry name" value="RING"/>
    <property type="match status" value="1"/>
</dbReference>
<feature type="domain" description="RING-type" evidence="3">
    <location>
        <begin position="730"/>
        <end position="769"/>
    </location>
</feature>
<gene>
    <name evidence="4" type="ORF">WJX75_006020</name>
</gene>
<feature type="compositionally biased region" description="Low complexity" evidence="2">
    <location>
        <begin position="681"/>
        <end position="693"/>
    </location>
</feature>
<dbReference type="InterPro" id="IPR051728">
    <property type="entry name" value="RING-FYVE_E3_ubiquitin-ligase"/>
</dbReference>
<comment type="caution">
    <text evidence="4">The sequence shown here is derived from an EMBL/GenBank/DDBJ whole genome shotgun (WGS) entry which is preliminary data.</text>
</comment>
<dbReference type="EMBL" id="JALJOT010000009">
    <property type="protein sequence ID" value="KAK9907562.1"/>
    <property type="molecule type" value="Genomic_DNA"/>
</dbReference>
<protein>
    <recommendedName>
        <fullName evidence="3">RING-type domain-containing protein</fullName>
    </recommendedName>
</protein>
<feature type="region of interest" description="Disordered" evidence="2">
    <location>
        <begin position="561"/>
        <end position="710"/>
    </location>
</feature>
<keyword evidence="1" id="KW-0862">Zinc</keyword>
<feature type="compositionally biased region" description="Basic and acidic residues" evidence="2">
    <location>
        <begin position="299"/>
        <end position="352"/>
    </location>
</feature>
<keyword evidence="5" id="KW-1185">Reference proteome</keyword>
<feature type="region of interest" description="Disordered" evidence="2">
    <location>
        <begin position="45"/>
        <end position="380"/>
    </location>
</feature>
<feature type="compositionally biased region" description="Gly residues" evidence="2">
    <location>
        <begin position="99"/>
        <end position="108"/>
    </location>
</feature>
<evidence type="ECO:0000259" key="3">
    <source>
        <dbReference type="PROSITE" id="PS50089"/>
    </source>
</evidence>
<dbReference type="CDD" id="cd23128">
    <property type="entry name" value="RING-HC_MIP1-like"/>
    <property type="match status" value="1"/>
</dbReference>
<evidence type="ECO:0000256" key="2">
    <source>
        <dbReference type="SAM" id="MobiDB-lite"/>
    </source>
</evidence>
<feature type="compositionally biased region" description="Polar residues" evidence="2">
    <location>
        <begin position="615"/>
        <end position="627"/>
    </location>
</feature>
<evidence type="ECO:0000256" key="1">
    <source>
        <dbReference type="PROSITE-ProRule" id="PRU00175"/>
    </source>
</evidence>
<dbReference type="InterPro" id="IPR001841">
    <property type="entry name" value="Znf_RING"/>
</dbReference>
<evidence type="ECO:0000313" key="5">
    <source>
        <dbReference type="Proteomes" id="UP001491310"/>
    </source>
</evidence>
<feature type="compositionally biased region" description="Pro residues" evidence="2">
    <location>
        <begin position="635"/>
        <end position="645"/>
    </location>
</feature>
<feature type="compositionally biased region" description="Pro residues" evidence="2">
    <location>
        <begin position="151"/>
        <end position="169"/>
    </location>
</feature>
<dbReference type="Gene3D" id="3.30.40.10">
    <property type="entry name" value="Zinc/RING finger domain, C3HC4 (zinc finger)"/>
    <property type="match status" value="1"/>
</dbReference>
<feature type="compositionally biased region" description="Low complexity" evidence="2">
    <location>
        <begin position="646"/>
        <end position="657"/>
    </location>
</feature>
<keyword evidence="1" id="KW-0863">Zinc-finger</keyword>
<proteinExistence type="predicted"/>
<feature type="compositionally biased region" description="Basic and acidic residues" evidence="2">
    <location>
        <begin position="403"/>
        <end position="415"/>
    </location>
</feature>
<feature type="compositionally biased region" description="Pro residues" evidence="2">
    <location>
        <begin position="658"/>
        <end position="680"/>
    </location>
</feature>
<dbReference type="PANTHER" id="PTHR14879:SF5">
    <property type="entry name" value="RING-TYPE DOMAIN-CONTAINING PROTEIN"/>
    <property type="match status" value="1"/>
</dbReference>
<dbReference type="Pfam" id="PF13920">
    <property type="entry name" value="zf-C3HC4_3"/>
    <property type="match status" value="1"/>
</dbReference>
<reference evidence="4 5" key="1">
    <citation type="journal article" date="2024" name="Nat. Commun.">
        <title>Phylogenomics reveals the evolutionary origins of lichenization in chlorophyte algae.</title>
        <authorList>
            <person name="Puginier C."/>
            <person name="Libourel C."/>
            <person name="Otte J."/>
            <person name="Skaloud P."/>
            <person name="Haon M."/>
            <person name="Grisel S."/>
            <person name="Petersen M."/>
            <person name="Berrin J.G."/>
            <person name="Delaux P.M."/>
            <person name="Dal Grande F."/>
            <person name="Keller J."/>
        </authorList>
    </citation>
    <scope>NUCLEOTIDE SEQUENCE [LARGE SCALE GENOMIC DNA]</scope>
    <source>
        <strain evidence="4 5">SAG 216-7</strain>
    </source>
</reference>
<dbReference type="PROSITE" id="PS50089">
    <property type="entry name" value="ZF_RING_2"/>
    <property type="match status" value="1"/>
</dbReference>
<evidence type="ECO:0000313" key="4">
    <source>
        <dbReference type="EMBL" id="KAK9907562.1"/>
    </source>
</evidence>
<feature type="compositionally biased region" description="Basic residues" evidence="2">
    <location>
        <begin position="361"/>
        <end position="379"/>
    </location>
</feature>
<dbReference type="Proteomes" id="UP001491310">
    <property type="component" value="Unassembled WGS sequence"/>
</dbReference>
<feature type="compositionally biased region" description="Pro residues" evidence="2">
    <location>
        <begin position="694"/>
        <end position="706"/>
    </location>
</feature>
<organism evidence="4 5">
    <name type="scientific">Coccomyxa subellipsoidea</name>
    <dbReference type="NCBI Taxonomy" id="248742"/>
    <lineage>
        <taxon>Eukaryota</taxon>
        <taxon>Viridiplantae</taxon>
        <taxon>Chlorophyta</taxon>
        <taxon>core chlorophytes</taxon>
        <taxon>Trebouxiophyceae</taxon>
        <taxon>Trebouxiophyceae incertae sedis</taxon>
        <taxon>Coccomyxaceae</taxon>
        <taxon>Coccomyxa</taxon>
    </lineage>
</organism>
<accession>A0ABR2YL22</accession>
<feature type="region of interest" description="Disordered" evidence="2">
    <location>
        <begin position="393"/>
        <end position="514"/>
    </location>
</feature>
<feature type="compositionally biased region" description="Basic and acidic residues" evidence="2">
    <location>
        <begin position="174"/>
        <end position="190"/>
    </location>
</feature>
<dbReference type="PANTHER" id="PTHR14879">
    <property type="entry name" value="CASPASE REGULATOR, RING FINGER DOMAIN-CONTAINING"/>
    <property type="match status" value="1"/>
</dbReference>
<keyword evidence="1" id="KW-0479">Metal-binding</keyword>
<sequence length="780" mass="80862">MTATEYEEAKAAFAAEQAKQAKEAATAAAAAAAVAKPKGIAKGFLTAGTPAKATNGTSGAKPKKKSSAVEDVSDEDSDECPLPGGSTPRHNGAPATAAAGGGGGGGKQPNGNGVVDVDDDNDDGPPGLTDTEEEVPRMRYSHPETFAAPAANPPPPTTTAPPPPKPAAKPPAKKNADAPKAKDKDKEKAQAAEVPKAEAPTAPDPAKPAQKPKAAKAAAAPAGAPPPPKQATAKAAPKDDDEGMPDLIDEGLDVLETADMPGLARASSGESGEDSDEQDAPGGPYVPKWGGAPPSYTEHTGRTAQKDDMRKRMEEKLRKKGEGPKAKEPTETLQQEKDRLLAEASERAAKELLEEEEKQNAKKKKAAAKKKEKKAKKKKVADPFVPQYMDEAEEAAQAAEAKLAAEAEERAKAEKASTSAPRVEQEESNMDDLMALANLKLGGAREAAAAEQLPKGKGRGRGKKDPSPAAPQAADKGKAPVVGVQEALAFGGVRTTQPQPPKEAAPPKPTGPTQKEVLASLEAAMTANNEGDLGSAIVRASGWLNSQPKNNNKQLIKVQKTLDRAREKQGQMLAPPVPAPTAANTAAPMRQGPPPVTPQRPAYNPLARPKAAQMPQPSVSAFPSNVQALFGAPRPAVPGPGPPSPSGGFNPQPLRQPAAPPQQPYRPPPPPGVPAPPLAGVPPVAAGQQFAAQPPLPPPMKPPTAPAPQAAGVHASLGEVYEDLAHENECCVCLENERTMVFSPCGHLVTCKGCSDLFWNGSRQCPYCRKTILDIFAVRF</sequence>
<dbReference type="InterPro" id="IPR013083">
    <property type="entry name" value="Znf_RING/FYVE/PHD"/>
</dbReference>
<feature type="compositionally biased region" description="Acidic residues" evidence="2">
    <location>
        <begin position="239"/>
        <end position="253"/>
    </location>
</feature>